<keyword evidence="2" id="KW-0880">Kelch repeat</keyword>
<keyword evidence="8" id="KW-0040">ANK repeat</keyword>
<dbReference type="PROSITE" id="PS50088">
    <property type="entry name" value="ANK_REPEAT"/>
    <property type="match status" value="1"/>
</dbReference>
<reference evidence="9" key="1">
    <citation type="journal article" date="2020" name="Cell">
        <title>Large-Scale Comparative Analyses of Tick Genomes Elucidate Their Genetic Diversity and Vector Capacities.</title>
        <authorList>
            <consortium name="Tick Genome and Microbiome Consortium (TIGMIC)"/>
            <person name="Jia N."/>
            <person name="Wang J."/>
            <person name="Shi W."/>
            <person name="Du L."/>
            <person name="Sun Y."/>
            <person name="Zhan W."/>
            <person name="Jiang J.F."/>
            <person name="Wang Q."/>
            <person name="Zhang B."/>
            <person name="Ji P."/>
            <person name="Bell-Sakyi L."/>
            <person name="Cui X.M."/>
            <person name="Yuan T.T."/>
            <person name="Jiang B.G."/>
            <person name="Yang W.F."/>
            <person name="Lam T.T."/>
            <person name="Chang Q.C."/>
            <person name="Ding S.J."/>
            <person name="Wang X.J."/>
            <person name="Zhu J.G."/>
            <person name="Ruan X.D."/>
            <person name="Zhao L."/>
            <person name="Wei J.T."/>
            <person name="Ye R.Z."/>
            <person name="Que T.C."/>
            <person name="Du C.H."/>
            <person name="Zhou Y.H."/>
            <person name="Cheng J.X."/>
            <person name="Dai P.F."/>
            <person name="Guo W.B."/>
            <person name="Han X.H."/>
            <person name="Huang E.J."/>
            <person name="Li L.F."/>
            <person name="Wei W."/>
            <person name="Gao Y.C."/>
            <person name="Liu J.Z."/>
            <person name="Shao H.Z."/>
            <person name="Wang X."/>
            <person name="Wang C.C."/>
            <person name="Yang T.C."/>
            <person name="Huo Q.B."/>
            <person name="Li W."/>
            <person name="Chen H.Y."/>
            <person name="Chen S.E."/>
            <person name="Zhou L.G."/>
            <person name="Ni X.B."/>
            <person name="Tian J.H."/>
            <person name="Sheng Y."/>
            <person name="Liu T."/>
            <person name="Pan Y.S."/>
            <person name="Xia L.Y."/>
            <person name="Li J."/>
            <person name="Zhao F."/>
            <person name="Cao W.C."/>
        </authorList>
    </citation>
    <scope>NUCLEOTIDE SEQUENCE</scope>
    <source>
        <strain evidence="9">Rmic-2018</strain>
    </source>
</reference>
<keyword evidence="6" id="KW-0528">Neurotoxin</keyword>
<dbReference type="PROSITE" id="PS50297">
    <property type="entry name" value="ANK_REP_REGION"/>
    <property type="match status" value="1"/>
</dbReference>
<evidence type="ECO:0000256" key="7">
    <source>
        <dbReference type="ARBA" id="ARBA00023298"/>
    </source>
</evidence>
<reference evidence="9" key="2">
    <citation type="submission" date="2021-09" db="EMBL/GenBank/DDBJ databases">
        <authorList>
            <person name="Jia N."/>
            <person name="Wang J."/>
            <person name="Shi W."/>
            <person name="Du L."/>
            <person name="Sun Y."/>
            <person name="Zhan W."/>
            <person name="Jiang J."/>
            <person name="Wang Q."/>
            <person name="Zhang B."/>
            <person name="Ji P."/>
            <person name="Sakyi L.B."/>
            <person name="Cui X."/>
            <person name="Yuan T."/>
            <person name="Jiang B."/>
            <person name="Yang W."/>
            <person name="Lam T.T.-Y."/>
            <person name="Chang Q."/>
            <person name="Ding S."/>
            <person name="Wang X."/>
            <person name="Zhu J."/>
            <person name="Ruan X."/>
            <person name="Zhao L."/>
            <person name="Wei J."/>
            <person name="Que T."/>
            <person name="Du C."/>
            <person name="Cheng J."/>
            <person name="Dai P."/>
            <person name="Han X."/>
            <person name="Huang E."/>
            <person name="Gao Y."/>
            <person name="Liu J."/>
            <person name="Shao H."/>
            <person name="Ye R."/>
            <person name="Li L."/>
            <person name="Wei W."/>
            <person name="Wang X."/>
            <person name="Wang C."/>
            <person name="Huo Q."/>
            <person name="Li W."/>
            <person name="Guo W."/>
            <person name="Chen H."/>
            <person name="Chen S."/>
            <person name="Zhou L."/>
            <person name="Zhou L."/>
            <person name="Ni X."/>
            <person name="Tian J."/>
            <person name="Zhou Y."/>
            <person name="Sheng Y."/>
            <person name="Liu T."/>
            <person name="Pan Y."/>
            <person name="Xia L."/>
            <person name="Li J."/>
            <person name="Zhao F."/>
            <person name="Cao W."/>
        </authorList>
    </citation>
    <scope>NUCLEOTIDE SEQUENCE</scope>
    <source>
        <strain evidence="9">Rmic-2018</strain>
        <tissue evidence="9">Larvae</tissue>
    </source>
</reference>
<dbReference type="InterPro" id="IPR015915">
    <property type="entry name" value="Kelch-typ_b-propeller"/>
</dbReference>
<dbReference type="SUPFAM" id="SSF48403">
    <property type="entry name" value="Ankyrin repeat"/>
    <property type="match status" value="1"/>
</dbReference>
<gene>
    <name evidence="9" type="ORF">HPB51_023870</name>
</gene>
<keyword evidence="10" id="KW-1185">Reference proteome</keyword>
<dbReference type="SMART" id="SM00248">
    <property type="entry name" value="ANK"/>
    <property type="match status" value="2"/>
</dbReference>
<keyword evidence="7" id="KW-1053">Target membrane</keyword>
<organism evidence="9 10">
    <name type="scientific">Rhipicephalus microplus</name>
    <name type="common">Cattle tick</name>
    <name type="synonym">Boophilus microplus</name>
    <dbReference type="NCBI Taxonomy" id="6941"/>
    <lineage>
        <taxon>Eukaryota</taxon>
        <taxon>Metazoa</taxon>
        <taxon>Ecdysozoa</taxon>
        <taxon>Arthropoda</taxon>
        <taxon>Chelicerata</taxon>
        <taxon>Arachnida</taxon>
        <taxon>Acari</taxon>
        <taxon>Parasitiformes</taxon>
        <taxon>Ixodida</taxon>
        <taxon>Ixodoidea</taxon>
        <taxon>Ixodidae</taxon>
        <taxon>Rhipicephalinae</taxon>
        <taxon>Rhipicephalus</taxon>
        <taxon>Boophilus</taxon>
    </lineage>
</organism>
<keyword evidence="5" id="KW-0677">Repeat</keyword>
<dbReference type="PANTHER" id="PTHR46344">
    <property type="entry name" value="OS02G0202900 PROTEIN"/>
    <property type="match status" value="1"/>
</dbReference>
<evidence type="ECO:0000256" key="2">
    <source>
        <dbReference type="ARBA" id="ARBA00022441"/>
    </source>
</evidence>
<dbReference type="Proteomes" id="UP000821866">
    <property type="component" value="Chromosome 8"/>
</dbReference>
<keyword evidence="7" id="KW-0472">Membrane</keyword>
<proteinExistence type="predicted"/>
<evidence type="ECO:0000256" key="8">
    <source>
        <dbReference type="PROSITE-ProRule" id="PRU00023"/>
    </source>
</evidence>
<dbReference type="Gene3D" id="1.25.40.20">
    <property type="entry name" value="Ankyrin repeat-containing domain"/>
    <property type="match status" value="1"/>
</dbReference>
<dbReference type="InterPro" id="IPR006652">
    <property type="entry name" value="Kelch_1"/>
</dbReference>
<dbReference type="Pfam" id="PF13637">
    <property type="entry name" value="Ank_4"/>
    <property type="match status" value="1"/>
</dbReference>
<dbReference type="VEuPathDB" id="VectorBase:LOC119176800"/>
<accession>A0A9J6DDD5</accession>
<dbReference type="EMBL" id="JABSTU010000010">
    <property type="protein sequence ID" value="KAH8019995.1"/>
    <property type="molecule type" value="Genomic_DNA"/>
</dbReference>
<protein>
    <submittedName>
        <fullName evidence="9">Uncharacterized protein</fullName>
    </submittedName>
</protein>
<keyword evidence="4" id="KW-1052">Target cell membrane</keyword>
<dbReference type="PANTHER" id="PTHR46344:SF27">
    <property type="entry name" value="KELCH REPEAT SUPERFAMILY PROTEIN"/>
    <property type="match status" value="1"/>
</dbReference>
<dbReference type="SUPFAM" id="SSF117281">
    <property type="entry name" value="Kelch motif"/>
    <property type="match status" value="2"/>
</dbReference>
<evidence type="ECO:0000313" key="10">
    <source>
        <dbReference type="Proteomes" id="UP000821866"/>
    </source>
</evidence>
<dbReference type="GO" id="GO:0006887">
    <property type="term" value="P:exocytosis"/>
    <property type="evidence" value="ECO:0007669"/>
    <property type="project" value="UniProtKB-KW"/>
</dbReference>
<evidence type="ECO:0000256" key="4">
    <source>
        <dbReference type="ARBA" id="ARBA00022537"/>
    </source>
</evidence>
<dbReference type="SMART" id="SM00612">
    <property type="entry name" value="Kelch"/>
    <property type="match status" value="3"/>
</dbReference>
<evidence type="ECO:0000256" key="6">
    <source>
        <dbReference type="ARBA" id="ARBA00023028"/>
    </source>
</evidence>
<dbReference type="GO" id="GO:0044231">
    <property type="term" value="C:host cell presynaptic membrane"/>
    <property type="evidence" value="ECO:0007669"/>
    <property type="project" value="UniProtKB-KW"/>
</dbReference>
<keyword evidence="3" id="KW-0268">Exocytosis</keyword>
<dbReference type="Gene3D" id="2.120.10.80">
    <property type="entry name" value="Kelch-type beta propeller"/>
    <property type="match status" value="1"/>
</dbReference>
<evidence type="ECO:0000256" key="5">
    <source>
        <dbReference type="ARBA" id="ARBA00022737"/>
    </source>
</evidence>
<sequence length="502" mass="55525">MRPRDSPLRSAEIYSSRTDQWTLFHPMPKALMGMAVVTVDNSIWIFGGLTRGSEGSSIEDGTYVFDPRMNAAEIYSSRTDQWTLFHPMPKALMGMAVVTVDNSIWIFGGLTRGSEGSSIEDGTYVFDPRMNATSSVSLVLHCQRLRSASLTRASSVLTSPLVNAIGFANPRNAGNSRKRYRTNCREALTVVNAHHVTEVVERFPLPVGSKVYLMRGQTTFNNPCEEVITFNHSQHRFLKVTDTPKTLMRFAAVLLPRGSMVLRRHPLGHHNFCVHLQPNGAKCQRQRSVRVPDHVCTRIAGGARKWPQQATADDRETTPIKLTLKRRLSLGLRITPKLMSSGFPQLKQMQQPGDPRFPLILVIGGLDPRNPLDSGTTVLKYHPLIEDRWTLVNLMPELRSYHGAAHINDTIFVAGTSPLMLAASGGHLRVAQMLMDHGADPNQQNIYGNTALDIATACSNMEAAEYLRSITQLASSQEYNPTIGDVFSAISEESFSSGAEGL</sequence>
<dbReference type="InterPro" id="IPR036770">
    <property type="entry name" value="Ankyrin_rpt-contain_sf"/>
</dbReference>
<dbReference type="AlphaFoldDB" id="A0A9J6DDD5"/>
<feature type="repeat" description="ANK" evidence="8">
    <location>
        <begin position="414"/>
        <end position="446"/>
    </location>
</feature>
<name>A0A9J6DDD5_RHIMP</name>
<keyword evidence="6" id="KW-0638">Presynaptic neurotoxin</keyword>
<evidence type="ECO:0000256" key="1">
    <source>
        <dbReference type="ARBA" id="ARBA00004175"/>
    </source>
</evidence>
<evidence type="ECO:0000313" key="9">
    <source>
        <dbReference type="EMBL" id="KAH8019995.1"/>
    </source>
</evidence>
<evidence type="ECO:0000256" key="3">
    <source>
        <dbReference type="ARBA" id="ARBA00022483"/>
    </source>
</evidence>
<comment type="caution">
    <text evidence="9">The sequence shown here is derived from an EMBL/GenBank/DDBJ whole genome shotgun (WGS) entry which is preliminary data.</text>
</comment>
<comment type="subcellular location">
    <subcellularLocation>
        <location evidence="1">Target cell membrane</location>
    </subcellularLocation>
</comment>
<dbReference type="InterPro" id="IPR002110">
    <property type="entry name" value="Ankyrin_rpt"/>
</dbReference>
<dbReference type="GO" id="GO:0044218">
    <property type="term" value="C:other organism cell membrane"/>
    <property type="evidence" value="ECO:0007669"/>
    <property type="project" value="UniProtKB-KW"/>
</dbReference>
<keyword evidence="6" id="KW-0800">Toxin</keyword>